<dbReference type="RefSeq" id="WP_171628320.1">
    <property type="nucleotide sequence ID" value="NZ_WHNY01000004.1"/>
</dbReference>
<dbReference type="PANTHER" id="PTHR45953:SF1">
    <property type="entry name" value="IDURONATE 2-SULFATASE"/>
    <property type="match status" value="1"/>
</dbReference>
<evidence type="ECO:0000259" key="3">
    <source>
        <dbReference type="Pfam" id="PF00884"/>
    </source>
</evidence>
<dbReference type="InterPro" id="IPR000917">
    <property type="entry name" value="Sulfatase_N"/>
</dbReference>
<keyword evidence="1" id="KW-0479">Metal-binding</keyword>
<evidence type="ECO:0000256" key="1">
    <source>
        <dbReference type="ARBA" id="ARBA00022723"/>
    </source>
</evidence>
<reference evidence="4 5" key="1">
    <citation type="submission" date="2019-10" db="EMBL/GenBank/DDBJ databases">
        <title>Description of Paenibacillus humi sp. nov.</title>
        <authorList>
            <person name="Carlier A."/>
            <person name="Qi S."/>
        </authorList>
    </citation>
    <scope>NUCLEOTIDE SEQUENCE [LARGE SCALE GENOMIC DNA]</scope>
    <source>
        <strain evidence="4 5">LMG 31461</strain>
    </source>
</reference>
<dbReference type="PANTHER" id="PTHR45953">
    <property type="entry name" value="IDURONATE 2-SULFATASE"/>
    <property type="match status" value="1"/>
</dbReference>
<name>A0ABX1X291_9BACL</name>
<protein>
    <submittedName>
        <fullName evidence="4">Sulfatase-like hydrolase/transferase</fullName>
    </submittedName>
</protein>
<gene>
    <name evidence="4" type="ORF">GC096_00375</name>
</gene>
<keyword evidence="5" id="KW-1185">Reference proteome</keyword>
<organism evidence="4 5">
    <name type="scientific">Paenibacillus plantarum</name>
    <dbReference type="NCBI Taxonomy" id="2654975"/>
    <lineage>
        <taxon>Bacteria</taxon>
        <taxon>Bacillati</taxon>
        <taxon>Bacillota</taxon>
        <taxon>Bacilli</taxon>
        <taxon>Bacillales</taxon>
        <taxon>Paenibacillaceae</taxon>
        <taxon>Paenibacillus</taxon>
    </lineage>
</organism>
<sequence>MPTTSRKPNVILITTDQQRKDSLGCYGSDFVHTPHLDQLANDSALFERAYCTNPVCTPSRASIYSGKYVSHHGAWNVGTAISEDEVLLPHQFAEYGYRTHHIGKAHFQPYFITPDQSMESKEEGWETHAEQFHGPYYGFQSVELAIGHSLYGMRGHYGLWVKEQSGKTAFDAERKGTMAFGGEAYDWDLPEHLHNSRWTANRACAFIRDQAQEEKEPFFLSIGFQDPHHPHALPVERAKKINTDNIPLPNFEKGELDDKPPHFAAVQTGEWNEDHPLHGKYPMAGQSSDGNDYRLVNDEDALLGKAYYYSMVEMVDEAIGEILASLREAGIDQDTIIVFTSDHGELLGDHGIWMKGPFHYEQLINVPLLVHWPEVIPAARHGAIISLVDIAPTLMSLCGLLTRVRMDGLDASELLKGQLHYVRESALIECIDDQEKLRLKTLVTKQHKLTIYYGAYGIDYGELYDLVIDPHERRNLWNLADYRGIQSELLLKLLHELETIETRRDRIAYA</sequence>
<dbReference type="Gene3D" id="3.40.720.10">
    <property type="entry name" value="Alkaline Phosphatase, subunit A"/>
    <property type="match status" value="1"/>
</dbReference>
<evidence type="ECO:0000313" key="5">
    <source>
        <dbReference type="Proteomes" id="UP000653578"/>
    </source>
</evidence>
<feature type="domain" description="Sulfatase N-terminal" evidence="3">
    <location>
        <begin position="8"/>
        <end position="399"/>
    </location>
</feature>
<accession>A0ABX1X291</accession>
<dbReference type="EMBL" id="WHNY01000004">
    <property type="protein sequence ID" value="NOU62500.1"/>
    <property type="molecule type" value="Genomic_DNA"/>
</dbReference>
<keyword evidence="2" id="KW-0378">Hydrolase</keyword>
<dbReference type="Pfam" id="PF00884">
    <property type="entry name" value="Sulfatase"/>
    <property type="match status" value="1"/>
</dbReference>
<dbReference type="InterPro" id="IPR017850">
    <property type="entry name" value="Alkaline_phosphatase_core_sf"/>
</dbReference>
<comment type="caution">
    <text evidence="4">The sequence shown here is derived from an EMBL/GenBank/DDBJ whole genome shotgun (WGS) entry which is preliminary data.</text>
</comment>
<evidence type="ECO:0000256" key="2">
    <source>
        <dbReference type="ARBA" id="ARBA00022801"/>
    </source>
</evidence>
<proteinExistence type="predicted"/>
<evidence type="ECO:0000313" key="4">
    <source>
        <dbReference type="EMBL" id="NOU62500.1"/>
    </source>
</evidence>
<dbReference type="SUPFAM" id="SSF53649">
    <property type="entry name" value="Alkaline phosphatase-like"/>
    <property type="match status" value="1"/>
</dbReference>
<dbReference type="Proteomes" id="UP000653578">
    <property type="component" value="Unassembled WGS sequence"/>
</dbReference>